<dbReference type="InterPro" id="IPR011529">
    <property type="entry name" value="Glu_5kinase"/>
</dbReference>
<dbReference type="Gene3D" id="3.40.1160.10">
    <property type="entry name" value="Acetylglutamate kinase-like"/>
    <property type="match status" value="1"/>
</dbReference>
<dbReference type="SUPFAM" id="SSF88697">
    <property type="entry name" value="PUA domain-like"/>
    <property type="match status" value="1"/>
</dbReference>
<proteinExistence type="inferred from homology"/>
<evidence type="ECO:0000256" key="1">
    <source>
        <dbReference type="ARBA" id="ARBA00022490"/>
    </source>
</evidence>
<evidence type="ECO:0000256" key="5">
    <source>
        <dbReference type="ARBA" id="ARBA00022741"/>
    </source>
</evidence>
<keyword evidence="4 9" id="KW-0808">Transferase</keyword>
<dbReference type="SUPFAM" id="SSF53633">
    <property type="entry name" value="Carbamate kinase-like"/>
    <property type="match status" value="1"/>
</dbReference>
<gene>
    <name evidence="9" type="primary">proB</name>
    <name evidence="9" type="ORF">CI610_00910</name>
</gene>
<dbReference type="InterPro" id="IPR041739">
    <property type="entry name" value="G5K_ProB"/>
</dbReference>
<dbReference type="GO" id="GO:0005829">
    <property type="term" value="C:cytosol"/>
    <property type="evidence" value="ECO:0007669"/>
    <property type="project" value="TreeGrafter"/>
</dbReference>
<dbReference type="GO" id="GO:0008652">
    <property type="term" value="P:amino acid biosynthetic process"/>
    <property type="evidence" value="ECO:0007669"/>
    <property type="project" value="UniProtKB-KW"/>
</dbReference>
<dbReference type="CDD" id="cd04242">
    <property type="entry name" value="AAK_G5K_ProB"/>
    <property type="match status" value="1"/>
</dbReference>
<dbReference type="Gene3D" id="2.30.130.10">
    <property type="entry name" value="PUA domain"/>
    <property type="match status" value="1"/>
</dbReference>
<keyword evidence="1" id="KW-0963">Cytoplasm</keyword>
<keyword evidence="5" id="KW-0547">Nucleotide-binding</keyword>
<name>A0A2H9TA79_9ZZZZ</name>
<organism evidence="9">
    <name type="scientific">invertebrate metagenome</name>
    <dbReference type="NCBI Taxonomy" id="1711999"/>
    <lineage>
        <taxon>unclassified sequences</taxon>
        <taxon>metagenomes</taxon>
        <taxon>organismal metagenomes</taxon>
    </lineage>
</organism>
<keyword evidence="7" id="KW-0067">ATP-binding</keyword>
<dbReference type="FunFam" id="3.40.1160.10:FF:000018">
    <property type="entry name" value="Glutamate 5-kinase"/>
    <property type="match status" value="1"/>
</dbReference>
<dbReference type="PROSITE" id="PS00902">
    <property type="entry name" value="GLUTAMATE_5_KINASE"/>
    <property type="match status" value="1"/>
</dbReference>
<dbReference type="HAMAP" id="MF_00456">
    <property type="entry name" value="ProB"/>
    <property type="match status" value="1"/>
</dbReference>
<dbReference type="NCBIfam" id="TIGR01027">
    <property type="entry name" value="proB"/>
    <property type="match status" value="1"/>
</dbReference>
<dbReference type="GO" id="GO:0005524">
    <property type="term" value="F:ATP binding"/>
    <property type="evidence" value="ECO:0007669"/>
    <property type="project" value="UniProtKB-KW"/>
</dbReference>
<dbReference type="PROSITE" id="PS50890">
    <property type="entry name" value="PUA"/>
    <property type="match status" value="1"/>
</dbReference>
<evidence type="ECO:0000256" key="2">
    <source>
        <dbReference type="ARBA" id="ARBA00022605"/>
    </source>
</evidence>
<dbReference type="InterPro" id="IPR019797">
    <property type="entry name" value="Glutamate_5-kinase_CS"/>
</dbReference>
<dbReference type="InterPro" id="IPR001048">
    <property type="entry name" value="Asp/Glu/Uridylate_kinase"/>
</dbReference>
<dbReference type="PANTHER" id="PTHR43654:SF1">
    <property type="entry name" value="ISOPENTENYL PHOSPHATE KINASE"/>
    <property type="match status" value="1"/>
</dbReference>
<dbReference type="GO" id="GO:0004349">
    <property type="term" value="F:glutamate 5-kinase activity"/>
    <property type="evidence" value="ECO:0007669"/>
    <property type="project" value="UniProtKB-EC"/>
</dbReference>
<feature type="domain" description="PUA" evidence="8">
    <location>
        <begin position="283"/>
        <end position="366"/>
    </location>
</feature>
<dbReference type="InterPro" id="IPR015947">
    <property type="entry name" value="PUA-like_sf"/>
</dbReference>
<comment type="caution">
    <text evidence="9">The sequence shown here is derived from an EMBL/GenBank/DDBJ whole genome shotgun (WGS) entry which is preliminary data.</text>
</comment>
<evidence type="ECO:0000256" key="4">
    <source>
        <dbReference type="ARBA" id="ARBA00022679"/>
    </source>
</evidence>
<dbReference type="Pfam" id="PF00696">
    <property type="entry name" value="AA_kinase"/>
    <property type="match status" value="1"/>
</dbReference>
<evidence type="ECO:0000256" key="6">
    <source>
        <dbReference type="ARBA" id="ARBA00022777"/>
    </source>
</evidence>
<dbReference type="GO" id="GO:0003723">
    <property type="term" value="F:RNA binding"/>
    <property type="evidence" value="ECO:0007669"/>
    <property type="project" value="InterPro"/>
</dbReference>
<dbReference type="SMART" id="SM00359">
    <property type="entry name" value="PUA"/>
    <property type="match status" value="1"/>
</dbReference>
<keyword evidence="2" id="KW-0028">Amino-acid biosynthesis</keyword>
<dbReference type="InterPro" id="IPR036974">
    <property type="entry name" value="PUA_sf"/>
</dbReference>
<dbReference type="CDD" id="cd21157">
    <property type="entry name" value="PUA_G5K"/>
    <property type="match status" value="1"/>
</dbReference>
<protein>
    <submittedName>
        <fullName evidence="9">Glutamate 5-kinase</fullName>
        <ecNumber evidence="9">2.7.2.11</ecNumber>
    </submittedName>
</protein>
<dbReference type="PRINTS" id="PR00474">
    <property type="entry name" value="GLU5KINASE"/>
</dbReference>
<sequence>MAEKERPLTRKRWVIKIGSALLTHNGQRLAIDSMEQWVSQLDMLRKQNVDVVLVSSGAVAAGMECLGWKKRPEALRELQACAAIGQARLVQAWERCFHGHNIQPAQILLTHADHNHRQRYLNAKGTLNTLLSLGVVPVVNENDTVVTDEIRFGDNDTLGALVAHLTEADCLVILTDQDGLFTADPRKYPEATLISSAKAVDSSLDEMAGDSRGNLGRGGMQTKLRAARLAACSGTETVIANGSLSNLLPRLLAGESIGTHLMPERERMAARKLWLKGHLRTSGKLVLDDGAVQVLKSGGKSLLPVGVKKVSGYFQRGAMVMCVDEKDNEIARGLVNYSSVEARNLLGYSSRQIFNLLGYVAEPELIHRDNLVIVE</sequence>
<dbReference type="EMBL" id="NSIT01000032">
    <property type="protein sequence ID" value="PJE80099.1"/>
    <property type="molecule type" value="Genomic_DNA"/>
</dbReference>
<accession>A0A2H9TA79</accession>
<dbReference type="EC" id="2.7.2.11" evidence="9"/>
<reference evidence="9" key="1">
    <citation type="journal article" date="2017" name="Appl. Environ. Microbiol.">
        <title>Molecular characterization of an Endozoicomonas-like organism causing infection in king scallop Pecten maximus L.</title>
        <authorList>
            <person name="Cano I."/>
            <person name="van Aerle R."/>
            <person name="Ross S."/>
            <person name="Verner-Jeffreys D.W."/>
            <person name="Paley R.K."/>
            <person name="Rimmer G."/>
            <person name="Ryder D."/>
            <person name="Hooper P."/>
            <person name="Stone D."/>
            <person name="Feist S.W."/>
        </authorList>
    </citation>
    <scope>NUCLEOTIDE SEQUENCE</scope>
</reference>
<evidence type="ECO:0000259" key="8">
    <source>
        <dbReference type="SMART" id="SM00359"/>
    </source>
</evidence>
<evidence type="ECO:0000256" key="7">
    <source>
        <dbReference type="ARBA" id="ARBA00022840"/>
    </source>
</evidence>
<keyword evidence="6 9" id="KW-0418">Kinase</keyword>
<dbReference type="InterPro" id="IPR036393">
    <property type="entry name" value="AceGlu_kinase-like_sf"/>
</dbReference>
<evidence type="ECO:0000313" key="9">
    <source>
        <dbReference type="EMBL" id="PJE80099.1"/>
    </source>
</evidence>
<dbReference type="InterPro" id="IPR001057">
    <property type="entry name" value="Glu/AcGlu_kinase"/>
</dbReference>
<dbReference type="AlphaFoldDB" id="A0A2H9TA79"/>
<dbReference type="InterPro" id="IPR002478">
    <property type="entry name" value="PUA"/>
</dbReference>
<evidence type="ECO:0000256" key="3">
    <source>
        <dbReference type="ARBA" id="ARBA00022650"/>
    </source>
</evidence>
<dbReference type="PIRSF" id="PIRSF000729">
    <property type="entry name" value="GK"/>
    <property type="match status" value="1"/>
</dbReference>
<dbReference type="InterPro" id="IPR005715">
    <property type="entry name" value="Glu_5kinase/COase_Synthase"/>
</dbReference>
<dbReference type="PANTHER" id="PTHR43654">
    <property type="entry name" value="GLUTAMATE 5-KINASE"/>
    <property type="match status" value="1"/>
</dbReference>
<dbReference type="FunFam" id="2.30.130.10:FF:000007">
    <property type="entry name" value="Glutamate 5-kinase"/>
    <property type="match status" value="1"/>
</dbReference>
<keyword evidence="3" id="KW-0641">Proline biosynthesis</keyword>
<dbReference type="Pfam" id="PF01472">
    <property type="entry name" value="PUA"/>
    <property type="match status" value="1"/>
</dbReference>